<dbReference type="SUPFAM" id="SSF53474">
    <property type="entry name" value="alpha/beta-Hydrolases"/>
    <property type="match status" value="1"/>
</dbReference>
<dbReference type="InterPro" id="IPR000073">
    <property type="entry name" value="AB_hydrolase_1"/>
</dbReference>
<keyword evidence="4" id="KW-1185">Reference proteome</keyword>
<comment type="caution">
    <text evidence="3">The sequence shown here is derived from an EMBL/GenBank/DDBJ whole genome shotgun (WGS) entry which is preliminary data.</text>
</comment>
<evidence type="ECO:0000313" key="4">
    <source>
        <dbReference type="Proteomes" id="UP001569428"/>
    </source>
</evidence>
<dbReference type="PRINTS" id="PR00111">
    <property type="entry name" value="ABHYDROLASE"/>
</dbReference>
<gene>
    <name evidence="3" type="ORF">ACCI49_02590</name>
</gene>
<protein>
    <submittedName>
        <fullName evidence="3">Alpha/beta fold hydrolase</fullName>
    </submittedName>
</protein>
<name>A0ABV4NUT3_9GAMM</name>
<dbReference type="RefSeq" id="WP_371837411.1">
    <property type="nucleotide sequence ID" value="NZ_JBGMEK010000003.1"/>
</dbReference>
<evidence type="ECO:0000259" key="2">
    <source>
        <dbReference type="Pfam" id="PF00561"/>
    </source>
</evidence>
<accession>A0ABV4NUT3</accession>
<sequence>MAFFSPSLSRKDLSKYSFNQLSFDNGLSVNYRELGPGGRLTLLCFHGGGDSLSAWDAWAEVLSKNYHLILVDLPGHGLTDPLPGKTYTPKYFADFIAQFIQEMQLDNFAIVGHSFGGNGVLHYLTKHPDTPKAAILVSPGGYKCGKGLEMAPGLAKFVISYWGRRLVSHLGSRGILRKMLRSNFFYDPYALPEKMVERIYLLSRYEKNRGTAINLVANATTNFQPLSGLEKIKIPVLFIWGVEDKIIPVDVGRYFVDNVPGAKIIIYKKVGHMPHVENAEASAQDAYDFLNKLE</sequence>
<dbReference type="InterPro" id="IPR029058">
    <property type="entry name" value="AB_hydrolase_fold"/>
</dbReference>
<dbReference type="InterPro" id="IPR050266">
    <property type="entry name" value="AB_hydrolase_sf"/>
</dbReference>
<dbReference type="Proteomes" id="UP001569428">
    <property type="component" value="Unassembled WGS sequence"/>
</dbReference>
<dbReference type="Pfam" id="PF00561">
    <property type="entry name" value="Abhydrolase_1"/>
    <property type="match status" value="1"/>
</dbReference>
<feature type="domain" description="AB hydrolase-1" evidence="2">
    <location>
        <begin position="41"/>
        <end position="278"/>
    </location>
</feature>
<organism evidence="3 4">
    <name type="scientific">Microbulbifer epialgicus</name>
    <dbReference type="NCBI Taxonomy" id="393907"/>
    <lineage>
        <taxon>Bacteria</taxon>
        <taxon>Pseudomonadati</taxon>
        <taxon>Pseudomonadota</taxon>
        <taxon>Gammaproteobacteria</taxon>
        <taxon>Cellvibrionales</taxon>
        <taxon>Microbulbiferaceae</taxon>
        <taxon>Microbulbifer</taxon>
    </lineage>
</organism>
<keyword evidence="1 3" id="KW-0378">Hydrolase</keyword>
<evidence type="ECO:0000256" key="1">
    <source>
        <dbReference type="ARBA" id="ARBA00022801"/>
    </source>
</evidence>
<dbReference type="PANTHER" id="PTHR43798">
    <property type="entry name" value="MONOACYLGLYCEROL LIPASE"/>
    <property type="match status" value="1"/>
</dbReference>
<proteinExistence type="predicted"/>
<dbReference type="EMBL" id="JBGMEK010000003">
    <property type="protein sequence ID" value="MFA0809795.1"/>
    <property type="molecule type" value="Genomic_DNA"/>
</dbReference>
<dbReference type="Gene3D" id="3.40.50.1820">
    <property type="entry name" value="alpha/beta hydrolase"/>
    <property type="match status" value="1"/>
</dbReference>
<evidence type="ECO:0000313" key="3">
    <source>
        <dbReference type="EMBL" id="MFA0809795.1"/>
    </source>
</evidence>
<reference evidence="3 4" key="1">
    <citation type="submission" date="2024-08" db="EMBL/GenBank/DDBJ databases">
        <authorList>
            <person name="Ishaq N."/>
        </authorList>
    </citation>
    <scope>NUCLEOTIDE SEQUENCE [LARGE SCALE GENOMIC DNA]</scope>
    <source>
        <strain evidence="3 4">DSM 18651</strain>
    </source>
</reference>
<dbReference type="PANTHER" id="PTHR43798:SF31">
    <property type="entry name" value="AB HYDROLASE SUPERFAMILY PROTEIN YCLE"/>
    <property type="match status" value="1"/>
</dbReference>
<dbReference type="GO" id="GO:0016787">
    <property type="term" value="F:hydrolase activity"/>
    <property type="evidence" value="ECO:0007669"/>
    <property type="project" value="UniProtKB-KW"/>
</dbReference>